<dbReference type="AlphaFoldDB" id="A0A813FM27"/>
<sequence>MIRNAFVAILPVALVAALVAAPALQVVAMGTLLMASAAVQSRVWPWRTEAANLADLTMSCFFVVVMLGAAPLLDLGQTETEWTLGVLLCIAVLGPLLVGVCAIAYAVYRRLSPASTYSVFLCRHKGGAGSLDRWLKLQLANHSTCKVFLDSDQLEDLDLICDTVRSQTKNLVVLLTPELLKRMWCAGEIVTAHRNKIPIVPVICDGFAHPGEQDLEEIPGVWTEQQKHTLASFGISMDMVKEAYVHLRTIPNITMARFGSEQQQASTVLEIVNCCKLPKMAFASQVVAPSSTLRPRILITGAVTDAEALSACQTFQILVQRSMQVQVAVVRSPEEMEYALPFASYVFVLFSSGMLRDPSFAKILLSAKSLSDPNNNGSLIEAELSPGTSEASGSVWGGVLSVSRRHSDNKHKASERNLKFVTVSADTGFEYPSLEFYEELELHGLGLSDSSGLGAEAGPELAKAYRSLLSVLSLPLSPLGSIGLLETQVSEICRRFRKYRDSAVGLALDQAADDSTSKELSKRRRRVILLEEEEEDNSTPAESSPPPPK</sequence>
<dbReference type="InterPro" id="IPR035897">
    <property type="entry name" value="Toll_tir_struct_dom_sf"/>
</dbReference>
<evidence type="ECO:0000313" key="4">
    <source>
        <dbReference type="EMBL" id="CAE8615223.1"/>
    </source>
</evidence>
<dbReference type="OrthoDB" id="427241at2759"/>
<evidence type="ECO:0000256" key="3">
    <source>
        <dbReference type="SAM" id="SignalP"/>
    </source>
</evidence>
<keyword evidence="2" id="KW-0472">Membrane</keyword>
<gene>
    <name evidence="4" type="ORF">PGLA1383_LOCUS32952</name>
</gene>
<evidence type="ECO:0000256" key="1">
    <source>
        <dbReference type="SAM" id="MobiDB-lite"/>
    </source>
</evidence>
<feature type="chain" id="PRO_5032338383" description="TIR domain-containing protein" evidence="3">
    <location>
        <begin position="18"/>
        <end position="549"/>
    </location>
</feature>
<reference evidence="4" key="1">
    <citation type="submission" date="2021-02" db="EMBL/GenBank/DDBJ databases">
        <authorList>
            <person name="Dougan E. K."/>
            <person name="Rhodes N."/>
            <person name="Thang M."/>
            <person name="Chan C."/>
        </authorList>
    </citation>
    <scope>NUCLEOTIDE SEQUENCE</scope>
</reference>
<keyword evidence="3" id="KW-0732">Signal</keyword>
<dbReference type="SUPFAM" id="SSF52200">
    <property type="entry name" value="Toll/Interleukin receptor TIR domain"/>
    <property type="match status" value="1"/>
</dbReference>
<evidence type="ECO:0000313" key="5">
    <source>
        <dbReference type="Proteomes" id="UP000654075"/>
    </source>
</evidence>
<keyword evidence="2" id="KW-0812">Transmembrane</keyword>
<dbReference type="EMBL" id="CAJNNV010025584">
    <property type="protein sequence ID" value="CAE8615223.1"/>
    <property type="molecule type" value="Genomic_DNA"/>
</dbReference>
<dbReference type="Gene3D" id="3.40.50.10140">
    <property type="entry name" value="Toll/interleukin-1 receptor homology (TIR) domain"/>
    <property type="match status" value="1"/>
</dbReference>
<accession>A0A813FM27</accession>
<keyword evidence="2" id="KW-1133">Transmembrane helix</keyword>
<proteinExistence type="predicted"/>
<keyword evidence="5" id="KW-1185">Reference proteome</keyword>
<feature type="transmembrane region" description="Helical" evidence="2">
    <location>
        <begin position="53"/>
        <end position="73"/>
    </location>
</feature>
<name>A0A813FM27_POLGL</name>
<evidence type="ECO:0008006" key="6">
    <source>
        <dbReference type="Google" id="ProtNLM"/>
    </source>
</evidence>
<evidence type="ECO:0000256" key="2">
    <source>
        <dbReference type="SAM" id="Phobius"/>
    </source>
</evidence>
<organism evidence="4 5">
    <name type="scientific">Polarella glacialis</name>
    <name type="common">Dinoflagellate</name>
    <dbReference type="NCBI Taxonomy" id="89957"/>
    <lineage>
        <taxon>Eukaryota</taxon>
        <taxon>Sar</taxon>
        <taxon>Alveolata</taxon>
        <taxon>Dinophyceae</taxon>
        <taxon>Suessiales</taxon>
        <taxon>Suessiaceae</taxon>
        <taxon>Polarella</taxon>
    </lineage>
</organism>
<protein>
    <recommendedName>
        <fullName evidence="6">TIR domain-containing protein</fullName>
    </recommendedName>
</protein>
<dbReference type="Proteomes" id="UP000654075">
    <property type="component" value="Unassembled WGS sequence"/>
</dbReference>
<feature type="signal peptide" evidence="3">
    <location>
        <begin position="1"/>
        <end position="17"/>
    </location>
</feature>
<feature type="region of interest" description="Disordered" evidence="1">
    <location>
        <begin position="528"/>
        <end position="549"/>
    </location>
</feature>
<comment type="caution">
    <text evidence="4">The sequence shown here is derived from an EMBL/GenBank/DDBJ whole genome shotgun (WGS) entry which is preliminary data.</text>
</comment>
<feature type="transmembrane region" description="Helical" evidence="2">
    <location>
        <begin position="85"/>
        <end position="108"/>
    </location>
</feature>